<evidence type="ECO:0000256" key="5">
    <source>
        <dbReference type="ARBA" id="ARBA00023136"/>
    </source>
</evidence>
<dbReference type="Pfam" id="PF04515">
    <property type="entry name" value="Choline_transpo"/>
    <property type="match status" value="1"/>
</dbReference>
<keyword evidence="4 6" id="KW-1133">Transmembrane helix</keyword>
<dbReference type="PANTHER" id="PTHR12385">
    <property type="entry name" value="CHOLINE TRANSPORTER-LIKE (SLC FAMILY 44)"/>
    <property type="match status" value="1"/>
</dbReference>
<dbReference type="AlphaFoldDB" id="A2DNB2"/>
<comment type="subcellular location">
    <subcellularLocation>
        <location evidence="6">Cell membrane</location>
        <topology evidence="6">Multi-pass membrane protein</topology>
    </subcellularLocation>
    <subcellularLocation>
        <location evidence="1">Membrane</location>
        <topology evidence="1">Multi-pass membrane protein</topology>
    </subcellularLocation>
</comment>
<dbReference type="GO" id="GO:0022857">
    <property type="term" value="F:transmembrane transporter activity"/>
    <property type="evidence" value="ECO:0000318"/>
    <property type="project" value="GO_Central"/>
</dbReference>
<feature type="compositionally biased region" description="Low complexity" evidence="7">
    <location>
        <begin position="19"/>
        <end position="41"/>
    </location>
</feature>
<protein>
    <recommendedName>
        <fullName evidence="6">Choline transporter-like protein</fullName>
    </recommendedName>
</protein>
<dbReference type="eggNOG" id="KOG1362">
    <property type="taxonomic scope" value="Eukaryota"/>
</dbReference>
<dbReference type="InParanoid" id="A2DNB2"/>
<comment type="function">
    <text evidence="6">Choline transporter.</text>
</comment>
<dbReference type="RefSeq" id="XP_001579086.1">
    <property type="nucleotide sequence ID" value="XM_001579036.1"/>
</dbReference>
<evidence type="ECO:0000313" key="8">
    <source>
        <dbReference type="EMBL" id="EAY18100.1"/>
    </source>
</evidence>
<dbReference type="SMR" id="A2DNB2"/>
<gene>
    <name evidence="8" type="ORF">TVAG_306210</name>
</gene>
<comment type="similarity">
    <text evidence="2 6">Belongs to the CTL (choline transporter-like) family.</text>
</comment>
<proteinExistence type="inferred from homology"/>
<feature type="region of interest" description="Disordered" evidence="7">
    <location>
        <begin position="1"/>
        <end position="67"/>
    </location>
</feature>
<dbReference type="Proteomes" id="UP000001542">
    <property type="component" value="Unassembled WGS sequence"/>
</dbReference>
<name>A2DNB2_TRIV3</name>
<dbReference type="KEGG" id="tva:5463605"/>
<evidence type="ECO:0000256" key="6">
    <source>
        <dbReference type="RuleBase" id="RU368066"/>
    </source>
</evidence>
<dbReference type="GO" id="GO:0055085">
    <property type="term" value="P:transmembrane transport"/>
    <property type="evidence" value="ECO:0000318"/>
    <property type="project" value="GO_Central"/>
</dbReference>
<dbReference type="InterPro" id="IPR007603">
    <property type="entry name" value="Choline_transptr-like"/>
</dbReference>
<keyword evidence="5 6" id="KW-0472">Membrane</keyword>
<feature type="transmembrane region" description="Helical" evidence="6">
    <location>
        <begin position="510"/>
        <end position="529"/>
    </location>
</feature>
<feature type="transmembrane region" description="Helical" evidence="6">
    <location>
        <begin position="362"/>
        <end position="381"/>
    </location>
</feature>
<evidence type="ECO:0000256" key="2">
    <source>
        <dbReference type="ARBA" id="ARBA00007168"/>
    </source>
</evidence>
<dbReference type="VEuPathDB" id="TrichDB:TVAG_306210"/>
<dbReference type="VEuPathDB" id="TrichDB:TVAGG3_1024360"/>
<evidence type="ECO:0000256" key="3">
    <source>
        <dbReference type="ARBA" id="ARBA00022692"/>
    </source>
</evidence>
<evidence type="ECO:0000256" key="7">
    <source>
        <dbReference type="SAM" id="MobiDB-lite"/>
    </source>
</evidence>
<dbReference type="EMBL" id="DS113222">
    <property type="protein sequence ID" value="EAY18100.1"/>
    <property type="molecule type" value="Genomic_DNA"/>
</dbReference>
<accession>A2DNB2</accession>
<feature type="transmembrane region" description="Helical" evidence="6">
    <location>
        <begin position="541"/>
        <end position="562"/>
    </location>
</feature>
<dbReference type="GO" id="GO:0005886">
    <property type="term" value="C:plasma membrane"/>
    <property type="evidence" value="ECO:0007669"/>
    <property type="project" value="UniProtKB-SubCell"/>
</dbReference>
<reference evidence="8" key="1">
    <citation type="submission" date="2006-10" db="EMBL/GenBank/DDBJ databases">
        <authorList>
            <person name="Amadeo P."/>
            <person name="Zhao Q."/>
            <person name="Wortman J."/>
            <person name="Fraser-Liggett C."/>
            <person name="Carlton J."/>
        </authorList>
    </citation>
    <scope>NUCLEOTIDE SEQUENCE</scope>
    <source>
        <strain evidence="8">G3</strain>
    </source>
</reference>
<evidence type="ECO:0000256" key="1">
    <source>
        <dbReference type="ARBA" id="ARBA00004141"/>
    </source>
</evidence>
<feature type="transmembrane region" description="Helical" evidence="6">
    <location>
        <begin position="299"/>
        <end position="322"/>
    </location>
</feature>
<reference evidence="8" key="2">
    <citation type="journal article" date="2007" name="Science">
        <title>Draft genome sequence of the sexually transmitted pathogen Trichomonas vaginalis.</title>
        <authorList>
            <person name="Carlton J.M."/>
            <person name="Hirt R.P."/>
            <person name="Silva J.C."/>
            <person name="Delcher A.L."/>
            <person name="Schatz M."/>
            <person name="Zhao Q."/>
            <person name="Wortman J.R."/>
            <person name="Bidwell S.L."/>
            <person name="Alsmark U.C.M."/>
            <person name="Besteiro S."/>
            <person name="Sicheritz-Ponten T."/>
            <person name="Noel C.J."/>
            <person name="Dacks J.B."/>
            <person name="Foster P.G."/>
            <person name="Simillion C."/>
            <person name="Van de Peer Y."/>
            <person name="Miranda-Saavedra D."/>
            <person name="Barton G.J."/>
            <person name="Westrop G.D."/>
            <person name="Mueller S."/>
            <person name="Dessi D."/>
            <person name="Fiori P.L."/>
            <person name="Ren Q."/>
            <person name="Paulsen I."/>
            <person name="Zhang H."/>
            <person name="Bastida-Corcuera F.D."/>
            <person name="Simoes-Barbosa A."/>
            <person name="Brown M.T."/>
            <person name="Hayes R.D."/>
            <person name="Mukherjee M."/>
            <person name="Okumura C.Y."/>
            <person name="Schneider R."/>
            <person name="Smith A.J."/>
            <person name="Vanacova S."/>
            <person name="Villalvazo M."/>
            <person name="Haas B.J."/>
            <person name="Pertea M."/>
            <person name="Feldblyum T.V."/>
            <person name="Utterback T.R."/>
            <person name="Shu C.L."/>
            <person name="Osoegawa K."/>
            <person name="de Jong P.J."/>
            <person name="Hrdy I."/>
            <person name="Horvathova L."/>
            <person name="Zubacova Z."/>
            <person name="Dolezal P."/>
            <person name="Malik S.B."/>
            <person name="Logsdon J.M. Jr."/>
            <person name="Henze K."/>
            <person name="Gupta A."/>
            <person name="Wang C.C."/>
            <person name="Dunne R.L."/>
            <person name="Upcroft J.A."/>
            <person name="Upcroft P."/>
            <person name="White O."/>
            <person name="Salzberg S.L."/>
            <person name="Tang P."/>
            <person name="Chiu C.-H."/>
            <person name="Lee Y.-S."/>
            <person name="Embley T.M."/>
            <person name="Coombs G.H."/>
            <person name="Mottram J.C."/>
            <person name="Tachezy J."/>
            <person name="Fraser-Liggett C.M."/>
            <person name="Johnson P.J."/>
        </authorList>
    </citation>
    <scope>NUCLEOTIDE SEQUENCE [LARGE SCALE GENOMIC DNA]</scope>
    <source>
        <strain evidence="8">G3</strain>
    </source>
</reference>
<keyword evidence="3 6" id="KW-0812">Transmembrane</keyword>
<dbReference type="GO" id="GO:0016020">
    <property type="term" value="C:membrane"/>
    <property type="evidence" value="ECO:0000318"/>
    <property type="project" value="GO_Central"/>
</dbReference>
<feature type="compositionally biased region" description="Pro residues" evidence="7">
    <location>
        <begin position="44"/>
        <end position="67"/>
    </location>
</feature>
<feature type="transmembrane region" description="Helical" evidence="6">
    <location>
        <begin position="175"/>
        <end position="197"/>
    </location>
</feature>
<keyword evidence="9" id="KW-1185">Reference proteome</keyword>
<dbReference type="OrthoDB" id="44736at2759"/>
<organism evidence="8 9">
    <name type="scientific">Trichomonas vaginalis (strain ATCC PRA-98 / G3)</name>
    <dbReference type="NCBI Taxonomy" id="412133"/>
    <lineage>
        <taxon>Eukaryota</taxon>
        <taxon>Metamonada</taxon>
        <taxon>Parabasalia</taxon>
        <taxon>Trichomonadida</taxon>
        <taxon>Trichomonadidae</taxon>
        <taxon>Trichomonas</taxon>
    </lineage>
</organism>
<feature type="transmembrane region" description="Helical" evidence="6">
    <location>
        <begin position="240"/>
        <end position="260"/>
    </location>
</feature>
<evidence type="ECO:0000256" key="4">
    <source>
        <dbReference type="ARBA" id="ARBA00022989"/>
    </source>
</evidence>
<sequence length="601" mass="68757">MTSPYQEDSDSNPKEENHPSSPYTQPQNQQNSQPQEYPQIQGYAPPPPGGMAQAPPPPPPPGWVPPPPPGWTPPPNYRMEDYIPRDYNPETYHYEQHYQEFPQYQQQPYNGEFYIPQPAMVTADGREIKPEPNQSTWYAVTYEETQYTTYWNSYESFEPQNYRENSTHEKKWNDLPYAIIFLIVLLINIIFGIVGMVKAGNFQKGFAYNRQGLAYGDDDSNSTYTYRSFDDWQTAMKKSVFSAIGYALLFNVLHGLYAIFLPAVYIKLAFVIPFILTLIVCVILTVITKIFYCMIPAGVTLLLTAICCCCCYNELPIAISVFKVATRVTLKYPGLILANIVQGIIIDVITIFVVFEIIGIFCIGWNYVAYIWVIFSAYWFYYTNEFVEVLITAGVAGTHYFLLDTEYMPKSPTLESTKRATTTSFGSACKGGLIVAIIELLEDAAEDSDNGCIKCIALCILCCLRYIIEIITHYGLIYCALYGIPFWDGCKRFIEAANTHAFRTIFDGVIIRYCMSYTILVFDILLFIVGYATSRRFTNDIFLNILCGIECIMFFSVIIQTICGNFCTICDTLFVCFGECPFRMKVIDNEFYELTWKELWK</sequence>
<feature type="transmembrane region" description="Helical" evidence="6">
    <location>
        <begin position="266"/>
        <end position="287"/>
    </location>
</feature>
<dbReference type="PANTHER" id="PTHR12385:SF4">
    <property type="entry name" value="PROTEIN PNS1"/>
    <property type="match status" value="1"/>
</dbReference>
<evidence type="ECO:0000313" key="9">
    <source>
        <dbReference type="Proteomes" id="UP000001542"/>
    </source>
</evidence>
<feature type="transmembrane region" description="Helical" evidence="6">
    <location>
        <begin position="334"/>
        <end position="355"/>
    </location>
</feature>